<protein>
    <submittedName>
        <fullName evidence="2">GNAT family N-acetyltransferase</fullName>
        <ecNumber evidence="2">2.3.-.-</ecNumber>
    </submittedName>
</protein>
<dbReference type="Proteomes" id="UP001595816">
    <property type="component" value="Unassembled WGS sequence"/>
</dbReference>
<sequence length="188" mass="20661">MDDVTLTRLGADDVPAMLDEICDAYADAYGEVAGEDSGVKSSAFRDRATSALDARNYEIVVARNGQQIVGFVFGYSLRPEREWWKGLKPEPPSGFTTETGDRTVVLAEIEVRRAWQGRGVGRALHDAFLGGRSEERATLASNPAATATHALYEGWGWIKIGTVPGRPGSYYPEYIRFVLPLPVQNLPR</sequence>
<dbReference type="InterPro" id="IPR000182">
    <property type="entry name" value="GNAT_dom"/>
</dbReference>
<evidence type="ECO:0000313" key="3">
    <source>
        <dbReference type="Proteomes" id="UP001595816"/>
    </source>
</evidence>
<dbReference type="SUPFAM" id="SSF55729">
    <property type="entry name" value="Acyl-CoA N-acyltransferases (Nat)"/>
    <property type="match status" value="1"/>
</dbReference>
<gene>
    <name evidence="2" type="ORF">ACFOZ4_34115</name>
</gene>
<keyword evidence="3" id="KW-1185">Reference proteome</keyword>
<dbReference type="GO" id="GO:0016746">
    <property type="term" value="F:acyltransferase activity"/>
    <property type="evidence" value="ECO:0007669"/>
    <property type="project" value="UniProtKB-KW"/>
</dbReference>
<dbReference type="InterPro" id="IPR016181">
    <property type="entry name" value="Acyl_CoA_acyltransferase"/>
</dbReference>
<evidence type="ECO:0000259" key="1">
    <source>
        <dbReference type="PROSITE" id="PS51186"/>
    </source>
</evidence>
<dbReference type="PROSITE" id="PS51186">
    <property type="entry name" value="GNAT"/>
    <property type="match status" value="1"/>
</dbReference>
<feature type="domain" description="N-acetyltransferase" evidence="1">
    <location>
        <begin position="4"/>
        <end position="182"/>
    </location>
</feature>
<name>A0ABV8LX80_9ACTN</name>
<proteinExistence type="predicted"/>
<dbReference type="Gene3D" id="3.40.630.30">
    <property type="match status" value="1"/>
</dbReference>
<accession>A0ABV8LX80</accession>
<comment type="caution">
    <text evidence="2">The sequence shown here is derived from an EMBL/GenBank/DDBJ whole genome shotgun (WGS) entry which is preliminary data.</text>
</comment>
<dbReference type="Pfam" id="PF00583">
    <property type="entry name" value="Acetyltransf_1"/>
    <property type="match status" value="1"/>
</dbReference>
<dbReference type="RefSeq" id="WP_253760661.1">
    <property type="nucleotide sequence ID" value="NZ_JAMZDZ010000001.1"/>
</dbReference>
<dbReference type="CDD" id="cd04301">
    <property type="entry name" value="NAT_SF"/>
    <property type="match status" value="1"/>
</dbReference>
<keyword evidence="2" id="KW-0808">Transferase</keyword>
<reference evidence="3" key="1">
    <citation type="journal article" date="2019" name="Int. J. Syst. Evol. Microbiol.">
        <title>The Global Catalogue of Microorganisms (GCM) 10K type strain sequencing project: providing services to taxonomists for standard genome sequencing and annotation.</title>
        <authorList>
            <consortium name="The Broad Institute Genomics Platform"/>
            <consortium name="The Broad Institute Genome Sequencing Center for Infectious Disease"/>
            <person name="Wu L."/>
            <person name="Ma J."/>
        </authorList>
    </citation>
    <scope>NUCLEOTIDE SEQUENCE [LARGE SCALE GENOMIC DNA]</scope>
    <source>
        <strain evidence="3">CGMCC 4.7289</strain>
    </source>
</reference>
<dbReference type="EMBL" id="JBHSAY010000024">
    <property type="protein sequence ID" value="MFC4135676.1"/>
    <property type="molecule type" value="Genomic_DNA"/>
</dbReference>
<organism evidence="2 3">
    <name type="scientific">Hamadaea flava</name>
    <dbReference type="NCBI Taxonomy" id="1742688"/>
    <lineage>
        <taxon>Bacteria</taxon>
        <taxon>Bacillati</taxon>
        <taxon>Actinomycetota</taxon>
        <taxon>Actinomycetes</taxon>
        <taxon>Micromonosporales</taxon>
        <taxon>Micromonosporaceae</taxon>
        <taxon>Hamadaea</taxon>
    </lineage>
</organism>
<dbReference type="EC" id="2.3.-.-" evidence="2"/>
<evidence type="ECO:0000313" key="2">
    <source>
        <dbReference type="EMBL" id="MFC4135676.1"/>
    </source>
</evidence>
<keyword evidence="2" id="KW-0012">Acyltransferase</keyword>